<feature type="region of interest" description="Disordered" evidence="1">
    <location>
        <begin position="687"/>
        <end position="832"/>
    </location>
</feature>
<dbReference type="EMBL" id="JBFAUK010000003">
    <property type="protein sequence ID" value="MEV5506136.1"/>
    <property type="molecule type" value="Genomic_DNA"/>
</dbReference>
<feature type="region of interest" description="Disordered" evidence="1">
    <location>
        <begin position="546"/>
        <end position="583"/>
    </location>
</feature>
<evidence type="ECO:0000313" key="2">
    <source>
        <dbReference type="EMBL" id="MEV5506136.1"/>
    </source>
</evidence>
<feature type="compositionally biased region" description="Polar residues" evidence="1">
    <location>
        <begin position="818"/>
        <end position="832"/>
    </location>
</feature>
<feature type="region of interest" description="Disordered" evidence="1">
    <location>
        <begin position="54"/>
        <end position="106"/>
    </location>
</feature>
<feature type="compositionally biased region" description="Low complexity" evidence="1">
    <location>
        <begin position="21"/>
        <end position="36"/>
    </location>
</feature>
<keyword evidence="2" id="KW-0067">ATP-binding</keyword>
<proteinExistence type="predicted"/>
<feature type="region of interest" description="Disordered" evidence="1">
    <location>
        <begin position="1"/>
        <end position="36"/>
    </location>
</feature>
<evidence type="ECO:0000313" key="3">
    <source>
        <dbReference type="Proteomes" id="UP001552594"/>
    </source>
</evidence>
<dbReference type="Gene3D" id="3.40.50.300">
    <property type="entry name" value="P-loop containing nucleotide triphosphate hydrolases"/>
    <property type="match status" value="1"/>
</dbReference>
<keyword evidence="2" id="KW-0547">Nucleotide-binding</keyword>
<feature type="compositionally biased region" description="Low complexity" evidence="1">
    <location>
        <begin position="789"/>
        <end position="811"/>
    </location>
</feature>
<gene>
    <name evidence="2" type="ORF">AB0L16_06605</name>
</gene>
<dbReference type="RefSeq" id="WP_109283294.1">
    <property type="nucleotide sequence ID" value="NZ_JBFAUK010000003.1"/>
</dbReference>
<dbReference type="InterPro" id="IPR027417">
    <property type="entry name" value="P-loop_NTPase"/>
</dbReference>
<dbReference type="SUPFAM" id="SSF52540">
    <property type="entry name" value="P-loop containing nucleoside triphosphate hydrolases"/>
    <property type="match status" value="1"/>
</dbReference>
<reference evidence="2 3" key="1">
    <citation type="submission" date="2024-06" db="EMBL/GenBank/DDBJ databases">
        <title>The Natural Products Discovery Center: Release of the First 8490 Sequenced Strains for Exploring Actinobacteria Biosynthetic Diversity.</title>
        <authorList>
            <person name="Kalkreuter E."/>
            <person name="Kautsar S.A."/>
            <person name="Yang D."/>
            <person name="Bader C.D."/>
            <person name="Teijaro C.N."/>
            <person name="Fluegel L."/>
            <person name="Davis C.M."/>
            <person name="Simpson J.R."/>
            <person name="Lauterbach L."/>
            <person name="Steele A.D."/>
            <person name="Gui C."/>
            <person name="Meng S."/>
            <person name="Li G."/>
            <person name="Viehrig K."/>
            <person name="Ye F."/>
            <person name="Su P."/>
            <person name="Kiefer A.F."/>
            <person name="Nichols A."/>
            <person name="Cepeda A.J."/>
            <person name="Yan W."/>
            <person name="Fan B."/>
            <person name="Jiang Y."/>
            <person name="Adhikari A."/>
            <person name="Zheng C.-J."/>
            <person name="Schuster L."/>
            <person name="Cowan T.M."/>
            <person name="Smanski M.J."/>
            <person name="Chevrette M.G."/>
            <person name="De Carvalho L.P.S."/>
            <person name="Shen B."/>
        </authorList>
    </citation>
    <scope>NUCLEOTIDE SEQUENCE [LARGE SCALE GENOMIC DNA]</scope>
    <source>
        <strain evidence="2 3">NPDC052347</strain>
    </source>
</reference>
<dbReference type="Proteomes" id="UP001552594">
    <property type="component" value="Unassembled WGS sequence"/>
</dbReference>
<name>A0ABV3JTC3_STRON</name>
<accession>A0ABV3JTC3</accession>
<sequence>MDPTNYDPVPGDSGDIRGDTGAEAAAAEEAPARGPAQARVVRLVAGDYLLTVNPVDGSEIEPCPPGELPARPERHDAAERAELRRAAAPPPPARPAGPQLPLVGRSQERERLGRLLSRGRSVRLTGPAGSGRTALLDALAEDCATLAPDGVVRLCGHQRSVTELLHELFTAVHHAPLYRPDRAELLAHVREIGAVVVLDDLEFGGAQLDELLDATPECAWLLAATPEVAAPSADSHLEEVFLSGLDRTDCLELLEAAVGRALTDQEADWAADVWFDSEGLPLRVVQAGALLRLGAAVDGEQRPPVRELAVELAGRLSEQAREALRFALALGGELPHQAQLPALVGDTHADAAAGELASAGLVTAAGARYRLAPGVAEELIANGRGEYGTDAGADSGSDSRSGERVLSAAQHYSWWAGHPSVAPERIAAEADAVLAVLAALVAGGRPGQPSAAVLLARTAAPAFAAALHWGAWERALRHGQQAARVAGEVGEEAYFHHELGVLALCTGQVERARAELETSVGMRGALADKRGAVAGRRALALVEDRSRQARGAGAGTPSGVSGAGVKPGALPGSAGPRSVRPGVVPPSAVPPAVAPPAVVPPSVPPVRPADDATTAIISRVSAVPGPSARPSGVAGVAGTARSAQGAAAPQGWAKKLMAGGNRRNLTAAGAGVLFAAVLGTVVTIGATSGKHGDDGGPADRVSPRQSASQQDDNGGMSADQPVTGESGRPPVPGLPGRPGHSAGPGAEPSASHGATGGPAPSTPGQSGAPVTHSPQPSDTETGEPTHTGSPSPTDKPSPSKTADPGPTGKPSTPGPSPVTQSASVSAPSKTKG</sequence>
<protein>
    <submittedName>
        <fullName evidence="2">ATP-binding protein</fullName>
    </submittedName>
</protein>
<organism evidence="2 3">
    <name type="scientific">Streptomyces orinoci</name>
    <name type="common">Streptoverticillium orinoci</name>
    <dbReference type="NCBI Taxonomy" id="67339"/>
    <lineage>
        <taxon>Bacteria</taxon>
        <taxon>Bacillati</taxon>
        <taxon>Actinomycetota</taxon>
        <taxon>Actinomycetes</taxon>
        <taxon>Kitasatosporales</taxon>
        <taxon>Streptomycetaceae</taxon>
        <taxon>Streptomyces</taxon>
    </lineage>
</organism>
<feature type="compositionally biased region" description="Polar residues" evidence="1">
    <location>
        <begin position="772"/>
        <end position="788"/>
    </location>
</feature>
<keyword evidence="3" id="KW-1185">Reference proteome</keyword>
<comment type="caution">
    <text evidence="2">The sequence shown here is derived from an EMBL/GenBank/DDBJ whole genome shotgun (WGS) entry which is preliminary data.</text>
</comment>
<evidence type="ECO:0000256" key="1">
    <source>
        <dbReference type="SAM" id="MobiDB-lite"/>
    </source>
</evidence>
<dbReference type="GO" id="GO:0005524">
    <property type="term" value="F:ATP binding"/>
    <property type="evidence" value="ECO:0007669"/>
    <property type="project" value="UniProtKB-KW"/>
</dbReference>
<feature type="compositionally biased region" description="Basic and acidic residues" evidence="1">
    <location>
        <begin position="70"/>
        <end position="85"/>
    </location>
</feature>
<dbReference type="PANTHER" id="PTHR24216:SF65">
    <property type="entry name" value="PAXILLIN-LIKE PROTEIN 1"/>
    <property type="match status" value="1"/>
</dbReference>
<feature type="compositionally biased region" description="Polar residues" evidence="1">
    <location>
        <begin position="703"/>
        <end position="712"/>
    </location>
</feature>
<feature type="compositionally biased region" description="Low complexity" evidence="1">
    <location>
        <begin position="757"/>
        <end position="769"/>
    </location>
</feature>
<dbReference type="PANTHER" id="PTHR24216">
    <property type="entry name" value="PAXILLIN-RELATED"/>
    <property type="match status" value="1"/>
</dbReference>